<accession>A0A2P7BX11</accession>
<gene>
    <name evidence="2" type="ORF">CU102_00965</name>
</gene>
<comment type="caution">
    <text evidence="2">The sequence shown here is derived from an EMBL/GenBank/DDBJ whole genome shotgun (WGS) entry which is preliminary data.</text>
</comment>
<evidence type="ECO:0000313" key="3">
    <source>
        <dbReference type="Proteomes" id="UP000241444"/>
    </source>
</evidence>
<sequence>MVFAVGLSGCSTSGTKTEDPNSPKAQATAEAQKRISESELRAFCPTVTIREGTAVLTNYGKSSDKTPDNLIYQASIANETRSCQPGDTTMTMNVAIAGKIVPGAKFSPGTVTVPIRVAVVQGTNVLYSKLHKQAVSATDSSAATQFVFNDPNVTFPKPTSQNIQIFIGFDEGPESSGTKAKQKTQ</sequence>
<protein>
    <recommendedName>
        <fullName evidence="4">PilZ domain-containing protein</fullName>
    </recommendedName>
</protein>
<proteinExistence type="predicted"/>
<keyword evidence="3" id="KW-1185">Reference proteome</keyword>
<feature type="region of interest" description="Disordered" evidence="1">
    <location>
        <begin position="1"/>
        <end position="33"/>
    </location>
</feature>
<evidence type="ECO:0000313" key="2">
    <source>
        <dbReference type="EMBL" id="PSH70995.1"/>
    </source>
</evidence>
<dbReference type="AlphaFoldDB" id="A0A2P7BX11"/>
<evidence type="ECO:0008006" key="4">
    <source>
        <dbReference type="Google" id="ProtNLM"/>
    </source>
</evidence>
<evidence type="ECO:0000256" key="1">
    <source>
        <dbReference type="SAM" id="MobiDB-lite"/>
    </source>
</evidence>
<dbReference type="OrthoDB" id="8446614at2"/>
<reference evidence="3" key="1">
    <citation type="submission" date="2017-11" db="EMBL/GenBank/DDBJ databases">
        <authorList>
            <person name="Kuznetsova I."/>
            <person name="Sazanova A."/>
            <person name="Chirak E."/>
            <person name="Safronova V."/>
            <person name="Willems A."/>
        </authorList>
    </citation>
    <scope>NUCLEOTIDE SEQUENCE [LARGE SCALE GENOMIC DNA]</scope>
    <source>
        <strain evidence="3">STM 196</strain>
    </source>
</reference>
<dbReference type="Proteomes" id="UP000241444">
    <property type="component" value="Unassembled WGS sequence"/>
</dbReference>
<organism evidence="2 3">
    <name type="scientific">Phyllobacterium brassicacearum</name>
    <dbReference type="NCBI Taxonomy" id="314235"/>
    <lineage>
        <taxon>Bacteria</taxon>
        <taxon>Pseudomonadati</taxon>
        <taxon>Pseudomonadota</taxon>
        <taxon>Alphaproteobacteria</taxon>
        <taxon>Hyphomicrobiales</taxon>
        <taxon>Phyllobacteriaceae</taxon>
        <taxon>Phyllobacterium</taxon>
    </lineage>
</organism>
<dbReference type="EMBL" id="PGGO01000001">
    <property type="protein sequence ID" value="PSH70995.1"/>
    <property type="molecule type" value="Genomic_DNA"/>
</dbReference>
<name>A0A2P7BX11_9HYPH</name>